<evidence type="ECO:0000259" key="1">
    <source>
        <dbReference type="Pfam" id="PF14353"/>
    </source>
</evidence>
<dbReference type="EMBL" id="JAPOHA010000016">
    <property type="protein sequence ID" value="MCY1715149.1"/>
    <property type="molecule type" value="Genomic_DNA"/>
</dbReference>
<gene>
    <name evidence="2" type="ORF">OUY18_12920</name>
</gene>
<sequence length="219" mass="24492">MATQDNRDVSCPHCGAVVKTQVHPELEAGEDPELRLRVLDETLFDWKCPECGYEAQLVYPCLYHDKSKNFMVYVVPNGGCRSLDSVKVGEAFPQLCGVTKRVVVSPAQLKEKILIFEAGLNDFAVELVKLAVTDVAAKKHGKVVTDGYFCYADEAENRIGFSFFLKGNQEPVQQRTRMDVYKKSLEITQSVGVAEQDEFMAVDSAAAEKILRVYRGEEE</sequence>
<proteinExistence type="predicted"/>
<evidence type="ECO:0000313" key="3">
    <source>
        <dbReference type="Proteomes" id="UP001082703"/>
    </source>
</evidence>
<dbReference type="Pfam" id="PF14353">
    <property type="entry name" value="CpXC"/>
    <property type="match status" value="1"/>
</dbReference>
<protein>
    <submittedName>
        <fullName evidence="2">CpXC domain-containing protein</fullName>
    </submittedName>
</protein>
<comment type="caution">
    <text evidence="2">The sequence shown here is derived from an EMBL/GenBank/DDBJ whole genome shotgun (WGS) entry which is preliminary data.</text>
</comment>
<dbReference type="Proteomes" id="UP001082703">
    <property type="component" value="Unassembled WGS sequence"/>
</dbReference>
<dbReference type="InterPro" id="IPR025682">
    <property type="entry name" value="CpXC_dom"/>
</dbReference>
<accession>A0ABT4BW79</accession>
<evidence type="ECO:0000313" key="2">
    <source>
        <dbReference type="EMBL" id="MCY1715149.1"/>
    </source>
</evidence>
<organism evidence="2 3">
    <name type="scientific">Caproiciproducens galactitolivorans</name>
    <dbReference type="NCBI Taxonomy" id="642589"/>
    <lineage>
        <taxon>Bacteria</taxon>
        <taxon>Bacillati</taxon>
        <taxon>Bacillota</taxon>
        <taxon>Clostridia</taxon>
        <taxon>Eubacteriales</taxon>
        <taxon>Acutalibacteraceae</taxon>
        <taxon>Caproiciproducens</taxon>
    </lineage>
</organism>
<name>A0ABT4BW79_9FIRM</name>
<feature type="domain" description="CpXC" evidence="1">
    <location>
        <begin position="9"/>
        <end position="129"/>
    </location>
</feature>
<reference evidence="2 3" key="1">
    <citation type="submission" date="2022-11" db="EMBL/GenBank/DDBJ databases">
        <authorList>
            <person name="Caiyu Z."/>
        </authorList>
    </citation>
    <scope>NUCLEOTIDE SEQUENCE [LARGE SCALE GENOMIC DNA]</scope>
    <source>
        <strain evidence="2 3">YR-4</strain>
    </source>
</reference>
<keyword evidence="3" id="KW-1185">Reference proteome</keyword>
<dbReference type="RefSeq" id="WP_268059185.1">
    <property type="nucleotide sequence ID" value="NZ_JAPOHA010000016.1"/>
</dbReference>